<evidence type="ECO:0000256" key="6">
    <source>
        <dbReference type="SAM" id="Phobius"/>
    </source>
</evidence>
<protein>
    <submittedName>
        <fullName evidence="8">GtrA family protein</fullName>
    </submittedName>
</protein>
<gene>
    <name evidence="8" type="ORF">KCX82_11265</name>
</gene>
<feature type="domain" description="GtrA/DPMS transmembrane" evidence="7">
    <location>
        <begin position="14"/>
        <end position="132"/>
    </location>
</feature>
<feature type="transmembrane region" description="Helical" evidence="6">
    <location>
        <begin position="12"/>
        <end position="33"/>
    </location>
</feature>
<comment type="subcellular location">
    <subcellularLocation>
        <location evidence="1">Membrane</location>
        <topology evidence="1">Multi-pass membrane protein</topology>
    </subcellularLocation>
</comment>
<evidence type="ECO:0000259" key="7">
    <source>
        <dbReference type="Pfam" id="PF04138"/>
    </source>
</evidence>
<dbReference type="GO" id="GO:0000271">
    <property type="term" value="P:polysaccharide biosynthetic process"/>
    <property type="evidence" value="ECO:0007669"/>
    <property type="project" value="InterPro"/>
</dbReference>
<proteinExistence type="inferred from homology"/>
<dbReference type="PANTHER" id="PTHR38459:SF5">
    <property type="entry name" value="CELL WALL TEICHOIC ACID GLYCOSYLATION PROTEIN GTCA"/>
    <property type="match status" value="1"/>
</dbReference>
<keyword evidence="4 6" id="KW-1133">Transmembrane helix</keyword>
<feature type="transmembrane region" description="Helical" evidence="6">
    <location>
        <begin position="113"/>
        <end position="132"/>
    </location>
</feature>
<dbReference type="EMBL" id="JAGSND010000007">
    <property type="protein sequence ID" value="MBR0598458.1"/>
    <property type="molecule type" value="Genomic_DNA"/>
</dbReference>
<evidence type="ECO:0000256" key="2">
    <source>
        <dbReference type="ARBA" id="ARBA00009399"/>
    </source>
</evidence>
<accession>A0A8J7W3F9</accession>
<reference evidence="8" key="2">
    <citation type="submission" date="2021-04" db="EMBL/GenBank/DDBJ databases">
        <authorList>
            <person name="Liu J."/>
        </authorList>
    </citation>
    <scope>NUCLEOTIDE SEQUENCE</scope>
    <source>
        <strain evidence="8">BAD-6</strain>
    </source>
</reference>
<dbReference type="InterPro" id="IPR051401">
    <property type="entry name" value="GtrA_CellWall_Glycosyl"/>
</dbReference>
<dbReference type="AlphaFoldDB" id="A0A8J7W3F9"/>
<name>A0A8J7W3F9_9FIRM</name>
<evidence type="ECO:0000256" key="4">
    <source>
        <dbReference type="ARBA" id="ARBA00022989"/>
    </source>
</evidence>
<evidence type="ECO:0000256" key="3">
    <source>
        <dbReference type="ARBA" id="ARBA00022692"/>
    </source>
</evidence>
<keyword evidence="5 6" id="KW-0472">Membrane</keyword>
<dbReference type="Pfam" id="PF04138">
    <property type="entry name" value="GtrA_DPMS_TM"/>
    <property type="match status" value="1"/>
</dbReference>
<evidence type="ECO:0000313" key="8">
    <source>
        <dbReference type="EMBL" id="MBR0598458.1"/>
    </source>
</evidence>
<comment type="similarity">
    <text evidence="2">Belongs to the GtrA family.</text>
</comment>
<keyword evidence="3 6" id="KW-0812">Transmembrane</keyword>
<evidence type="ECO:0000313" key="9">
    <source>
        <dbReference type="Proteomes" id="UP000675664"/>
    </source>
</evidence>
<reference evidence="8" key="1">
    <citation type="submission" date="2021-04" db="EMBL/GenBank/DDBJ databases">
        <title>Sinoanaerobacter chloroacetimidivorans sp. nov., an obligate anaerobic bacterium isolated from anaerobic sludge.</title>
        <authorList>
            <person name="Bao Y."/>
        </authorList>
    </citation>
    <scope>NUCLEOTIDE SEQUENCE</scope>
    <source>
        <strain evidence="8">BAD-6</strain>
    </source>
</reference>
<dbReference type="PANTHER" id="PTHR38459">
    <property type="entry name" value="PROPHAGE BACTOPRENOL-LINKED GLUCOSE TRANSLOCASE HOMOLOG"/>
    <property type="match status" value="1"/>
</dbReference>
<evidence type="ECO:0000256" key="5">
    <source>
        <dbReference type="ARBA" id="ARBA00023136"/>
    </source>
</evidence>
<dbReference type="InterPro" id="IPR007267">
    <property type="entry name" value="GtrA_DPMS_TM"/>
</dbReference>
<dbReference type="RefSeq" id="WP_227018584.1">
    <property type="nucleotide sequence ID" value="NZ_JAGSND010000007.1"/>
</dbReference>
<sequence>MKILKKIIENQLIRYIFFGVCTTAVNVVLFYLLREVLVLPLFLSNFISISIAILFAFVVNKVMVFESKSKSSKHISKEFFLFLSMRLISMAVEIFGVWFAVEVLLFSDIYGKLMMQVIVIVFNFIFSKYIVFKKGSVSN</sequence>
<feature type="transmembrane region" description="Helical" evidence="6">
    <location>
        <begin position="79"/>
        <end position="101"/>
    </location>
</feature>
<dbReference type="GO" id="GO:0005886">
    <property type="term" value="C:plasma membrane"/>
    <property type="evidence" value="ECO:0007669"/>
    <property type="project" value="TreeGrafter"/>
</dbReference>
<comment type="caution">
    <text evidence="8">The sequence shown here is derived from an EMBL/GenBank/DDBJ whole genome shotgun (WGS) entry which is preliminary data.</text>
</comment>
<organism evidence="8 9">
    <name type="scientific">Sinanaerobacter chloroacetimidivorans</name>
    <dbReference type="NCBI Taxonomy" id="2818044"/>
    <lineage>
        <taxon>Bacteria</taxon>
        <taxon>Bacillati</taxon>
        <taxon>Bacillota</taxon>
        <taxon>Clostridia</taxon>
        <taxon>Peptostreptococcales</taxon>
        <taxon>Anaerovoracaceae</taxon>
        <taxon>Sinanaerobacter</taxon>
    </lineage>
</organism>
<keyword evidence="9" id="KW-1185">Reference proteome</keyword>
<dbReference type="Proteomes" id="UP000675664">
    <property type="component" value="Unassembled WGS sequence"/>
</dbReference>
<feature type="transmembrane region" description="Helical" evidence="6">
    <location>
        <begin position="39"/>
        <end position="59"/>
    </location>
</feature>
<evidence type="ECO:0000256" key="1">
    <source>
        <dbReference type="ARBA" id="ARBA00004141"/>
    </source>
</evidence>